<dbReference type="EMBL" id="JAPEVB010000003">
    <property type="protein sequence ID" value="KAJ4391161.1"/>
    <property type="molecule type" value="Genomic_DNA"/>
</dbReference>
<evidence type="ECO:0000259" key="16">
    <source>
        <dbReference type="PROSITE" id="PS50893"/>
    </source>
</evidence>
<evidence type="ECO:0000256" key="15">
    <source>
        <dbReference type="SAM" id="Phobius"/>
    </source>
</evidence>
<dbReference type="GO" id="GO:0005886">
    <property type="term" value="C:plasma membrane"/>
    <property type="evidence" value="ECO:0007669"/>
    <property type="project" value="UniProtKB-SubCell"/>
</dbReference>
<keyword evidence="4" id="KW-1003">Cell membrane</keyword>
<accession>A0A9W9CXH8</accession>
<dbReference type="InterPro" id="IPR029481">
    <property type="entry name" value="ABC_trans_N"/>
</dbReference>
<feature type="transmembrane region" description="Helical" evidence="15">
    <location>
        <begin position="637"/>
        <end position="657"/>
    </location>
</feature>
<dbReference type="InterPro" id="IPR013525">
    <property type="entry name" value="ABC2_TM"/>
</dbReference>
<dbReference type="Gene3D" id="3.40.50.300">
    <property type="entry name" value="P-loop containing nucleotide triphosphate hydrolases"/>
    <property type="match status" value="2"/>
</dbReference>
<feature type="transmembrane region" description="Helical" evidence="15">
    <location>
        <begin position="1377"/>
        <end position="1396"/>
    </location>
</feature>
<feature type="compositionally biased region" description="Low complexity" evidence="14">
    <location>
        <begin position="91"/>
        <end position="101"/>
    </location>
</feature>
<dbReference type="InterPro" id="IPR027417">
    <property type="entry name" value="P-loop_NTPase"/>
</dbReference>
<dbReference type="CDD" id="cd03232">
    <property type="entry name" value="ABCG_PDR_domain2"/>
    <property type="match status" value="1"/>
</dbReference>
<proteinExistence type="inferred from homology"/>
<evidence type="ECO:0000256" key="1">
    <source>
        <dbReference type="ARBA" id="ARBA00004651"/>
    </source>
</evidence>
<dbReference type="PANTHER" id="PTHR19241">
    <property type="entry name" value="ATP-BINDING CASSETTE TRANSPORTER"/>
    <property type="match status" value="1"/>
</dbReference>
<feature type="transmembrane region" description="Helical" evidence="15">
    <location>
        <begin position="723"/>
        <end position="743"/>
    </location>
</feature>
<evidence type="ECO:0000256" key="4">
    <source>
        <dbReference type="ARBA" id="ARBA00022475"/>
    </source>
</evidence>
<keyword evidence="6" id="KW-0677">Repeat</keyword>
<keyword evidence="7" id="KW-0547">Nucleotide-binding</keyword>
<dbReference type="PROSITE" id="PS00211">
    <property type="entry name" value="ABC_TRANSPORTER_1"/>
    <property type="match status" value="1"/>
</dbReference>
<dbReference type="Pfam" id="PF00005">
    <property type="entry name" value="ABC_tran"/>
    <property type="match status" value="2"/>
</dbReference>
<dbReference type="InterPro" id="IPR003593">
    <property type="entry name" value="AAA+_ATPase"/>
</dbReference>
<evidence type="ECO:0000256" key="11">
    <source>
        <dbReference type="ARBA" id="ARBA00023180"/>
    </source>
</evidence>
<keyword evidence="18" id="KW-1185">Reference proteome</keyword>
<feature type="compositionally biased region" description="Polar residues" evidence="14">
    <location>
        <begin position="12"/>
        <end position="23"/>
    </location>
</feature>
<evidence type="ECO:0000256" key="9">
    <source>
        <dbReference type="ARBA" id="ARBA00022989"/>
    </source>
</evidence>
<dbReference type="InterPro" id="IPR003439">
    <property type="entry name" value="ABC_transporter-like_ATP-bd"/>
</dbReference>
<organism evidence="17 18">
    <name type="scientific">Gnomoniopsis smithogilvyi</name>
    <dbReference type="NCBI Taxonomy" id="1191159"/>
    <lineage>
        <taxon>Eukaryota</taxon>
        <taxon>Fungi</taxon>
        <taxon>Dikarya</taxon>
        <taxon>Ascomycota</taxon>
        <taxon>Pezizomycotina</taxon>
        <taxon>Sordariomycetes</taxon>
        <taxon>Sordariomycetidae</taxon>
        <taxon>Diaporthales</taxon>
        <taxon>Gnomoniaceae</taxon>
        <taxon>Gnomoniopsis</taxon>
    </lineage>
</organism>
<sequence length="1554" mass="173747">MWGTTVDDTQHSKASSHGRNQWHNDPEPGANQLHIPHTPEESDESVEHSGTWGERDAGLADDQRSRAEFEELRTELSNLSRGRTRDERSMSRPTSRATTGRTARRPASHATLGTDFESQAGNTEAINEKEDEDDFQLDGFIREGHFEKRKEGRSAKKVGVIFKNLTVEGIGETVQFVKTLPDAILGTFGPDLYHLLSRFLPFLQFNNGKRRTLINDFSGVVRDGEMMLVLGRPGSGCSTFLKAIANNRGSYAAVKGDVSYGGIPADKQSKMYRGEVAYNQEDDVHFANLNVWQTFIFALTTKTKKKAIQDIPVIAQALMKMFGITHTKYTLVGDEYTRGVSGGERKRVSIAETLASKSTVVCWDNSTRGLDASTALDYAKSLRIMTDISNRTTLVTLYQAGEGIFELMDKVLVIDSGRCIFQGPANEARQYFIDLGFHAPERQTTADFLTAVTDPIERKFRPGYEASTPKTAQELEQAYRKSSFYVRTQKEIEAYESHLRDTEHEDAREFESAVQEGKSKTVRKQSPYTVSFVRQVQACVKREFWLIFGDKTTLYTKFFIIISNALIVGSLFYGESLDTEGAFTRGGALFFSILFLGWLQLSELMKAVSGRAVVARHRDYAFYRPSAVSVARVVVDFPVILVQVCIFCVIMYFMCSLDVTAAKFWIYLLFVYTMTMCMTSLYRMFAALSPTIDDAVRFSGIALNLLIIYTGYVIPKTQLLSNYIWFGWIFYINPISYAFEAVLTNEFSDRNMVCPDSMLVPQGPGVDPAYQGCAIPGAAVNAKSVSGAAYLDSQYTYTRAHLWRNFGVLIAWAVLYILVTVVAVETFDLARSGGGALVFKKTSKAKKAVKQGSTPEDEEKAVPSGSSESSSGVIATNNSREAAAGEKETLEQISKSESIFTWQDVEYSVPYQGGQRKLLNNVSGYAKPGLMVALMGASGAGKTTLLNTLAQRQRVGVVTGEMKVDGKELGIEFQRGTGFCEQMDLHDGTATIREALEFSALLRQDRNISRAEKLAYVEKIIDLLELRELEDAIVSSLGVEQRKRLTIGVELAAKPQLLLFLDEPTSGLDSQSAFSIVTFLKKLAHAGQAIVCTIHQPSSQIIQEFDMILALNPGGNTFYFGPVGENGSAVIKYFADRGIQCPPNKNVAEFILETAAKKPRGQDGKRIDWNEQWRNSPEAQDVRDQIEGLKLTRSRSTTAHKKTDNDETEFAAPVWIQTYELTKRTFRQYWRDPSYLYGKLFVSVITGIFNGFTFWQLGNSTQDMQNRLFTLFLILTFPPTVVNGVVPKFYSNMALWQAREHPSRIYGWFAFTTAQIVGEIPMAIIGAVVYWVLWYFATGLPTESSTAGYVFLMTLLFFLFMNSWGQWICAFAPSFTVISNVLPFFFVMFSLFNGVVRPFAQLPVFWRYWMYYVNPSTYWIGGVLSATLTGIPVVCTSQETGHFDPPPGQTCGDYAGAFVQSAGGYLVDTAATSNCEYCQYSVGDQYLATLNLSAQDKWPYFGIFLAFCISNWALVYFFIYTVRIRGWSFGFGFVFGGLGRLLDRVKSIGKKEEK</sequence>
<feature type="region of interest" description="Disordered" evidence="14">
    <location>
        <begin position="1"/>
        <end position="121"/>
    </location>
</feature>
<evidence type="ECO:0000256" key="6">
    <source>
        <dbReference type="ARBA" id="ARBA00022737"/>
    </source>
</evidence>
<dbReference type="GO" id="GO:0016887">
    <property type="term" value="F:ATP hydrolysis activity"/>
    <property type="evidence" value="ECO:0007669"/>
    <property type="project" value="InterPro"/>
</dbReference>
<dbReference type="PROSITE" id="PS50893">
    <property type="entry name" value="ABC_TRANSPORTER_2"/>
    <property type="match status" value="2"/>
</dbReference>
<feature type="region of interest" description="Disordered" evidence="14">
    <location>
        <begin position="848"/>
        <end position="890"/>
    </location>
</feature>
<protein>
    <recommendedName>
        <fullName evidence="13">ABC multidrug transporter atrF</fullName>
    </recommendedName>
</protein>
<feature type="domain" description="ABC transporter" evidence="16">
    <location>
        <begin position="197"/>
        <end position="441"/>
    </location>
</feature>
<evidence type="ECO:0000313" key="18">
    <source>
        <dbReference type="Proteomes" id="UP001140453"/>
    </source>
</evidence>
<dbReference type="SMART" id="SM00382">
    <property type="entry name" value="AAA"/>
    <property type="match status" value="2"/>
</dbReference>
<comment type="subcellular location">
    <subcellularLocation>
        <location evidence="1">Cell membrane</location>
        <topology evidence="1">Multi-pass membrane protein</topology>
    </subcellularLocation>
</comment>
<dbReference type="SUPFAM" id="SSF52540">
    <property type="entry name" value="P-loop containing nucleoside triphosphate hydrolases"/>
    <property type="match status" value="2"/>
</dbReference>
<keyword evidence="5 15" id="KW-0812">Transmembrane</keyword>
<dbReference type="InterPro" id="IPR010929">
    <property type="entry name" value="PDR_CDR_ABC"/>
</dbReference>
<dbReference type="OrthoDB" id="245989at2759"/>
<dbReference type="InterPro" id="IPR034001">
    <property type="entry name" value="ABCG_PDR_1"/>
</dbReference>
<comment type="catalytic activity">
    <reaction evidence="12">
        <text>voriconazole(in) + ATP + H2O = voriconazole(out) + ADP + phosphate + H(+)</text>
        <dbReference type="Rhea" id="RHEA:61912"/>
        <dbReference type="ChEBI" id="CHEBI:10023"/>
        <dbReference type="ChEBI" id="CHEBI:15377"/>
        <dbReference type="ChEBI" id="CHEBI:15378"/>
        <dbReference type="ChEBI" id="CHEBI:30616"/>
        <dbReference type="ChEBI" id="CHEBI:43474"/>
        <dbReference type="ChEBI" id="CHEBI:456216"/>
    </reaction>
    <physiologicalReaction direction="left-to-right" evidence="12">
        <dbReference type="Rhea" id="RHEA:61913"/>
    </physiologicalReaction>
</comment>
<dbReference type="Proteomes" id="UP001140453">
    <property type="component" value="Unassembled WGS sequence"/>
</dbReference>
<feature type="transmembrane region" description="Helical" evidence="15">
    <location>
        <begin position="1416"/>
        <end position="1435"/>
    </location>
</feature>
<evidence type="ECO:0000256" key="5">
    <source>
        <dbReference type="ARBA" id="ARBA00022692"/>
    </source>
</evidence>
<feature type="transmembrane region" description="Helical" evidence="15">
    <location>
        <begin position="554"/>
        <end position="573"/>
    </location>
</feature>
<feature type="transmembrane region" description="Helical" evidence="15">
    <location>
        <begin position="1346"/>
        <end position="1365"/>
    </location>
</feature>
<gene>
    <name evidence="17" type="primary">SNQ2_3</name>
    <name evidence="17" type="ORF">N0V93_004777</name>
</gene>
<dbReference type="Pfam" id="PF14510">
    <property type="entry name" value="ABC_trans_N"/>
    <property type="match status" value="1"/>
</dbReference>
<reference evidence="17" key="1">
    <citation type="submission" date="2022-10" db="EMBL/GenBank/DDBJ databases">
        <title>Tapping the CABI collections for fungal endophytes: first genome assemblies for Collariella, Neodidymelliopsis, Ascochyta clinopodiicola, Didymella pomorum, Didymosphaeria variabile, Neocosmospora piperis and Neocucurbitaria cava.</title>
        <authorList>
            <person name="Hill R."/>
        </authorList>
    </citation>
    <scope>NUCLEOTIDE SEQUENCE</scope>
    <source>
        <strain evidence="17">IMI 355082</strain>
    </source>
</reference>
<feature type="transmembrane region" description="Helical" evidence="15">
    <location>
        <begin position="1524"/>
        <end position="1542"/>
    </location>
</feature>
<feature type="compositionally biased region" description="Basic and acidic residues" evidence="14">
    <location>
        <begin position="53"/>
        <end position="74"/>
    </location>
</feature>
<evidence type="ECO:0000256" key="14">
    <source>
        <dbReference type="SAM" id="MobiDB-lite"/>
    </source>
</evidence>
<dbReference type="FunFam" id="3.40.50.300:FF:001650">
    <property type="entry name" value="ABC drug exporter AtrF"/>
    <property type="match status" value="1"/>
</dbReference>
<dbReference type="GO" id="GO:0005524">
    <property type="term" value="F:ATP binding"/>
    <property type="evidence" value="ECO:0007669"/>
    <property type="project" value="UniProtKB-KW"/>
</dbReference>
<feature type="transmembrane region" description="Helical" evidence="15">
    <location>
        <begin position="695"/>
        <end position="714"/>
    </location>
</feature>
<keyword evidence="11" id="KW-0325">Glycoprotein</keyword>
<evidence type="ECO:0000256" key="12">
    <source>
        <dbReference type="ARBA" id="ARBA00047823"/>
    </source>
</evidence>
<evidence type="ECO:0000256" key="3">
    <source>
        <dbReference type="ARBA" id="ARBA00022448"/>
    </source>
</evidence>
<feature type="transmembrane region" description="Helical" evidence="15">
    <location>
        <begin position="802"/>
        <end position="824"/>
    </location>
</feature>
<dbReference type="FunFam" id="3.40.50.300:FF:000054">
    <property type="entry name" value="ABC multidrug transporter atrF"/>
    <property type="match status" value="1"/>
</dbReference>
<comment type="caution">
    <text evidence="17">The sequence shown here is derived from an EMBL/GenBank/DDBJ whole genome shotgun (WGS) entry which is preliminary data.</text>
</comment>
<dbReference type="Pfam" id="PF06422">
    <property type="entry name" value="PDR_CDR"/>
    <property type="match status" value="1"/>
</dbReference>
<dbReference type="GO" id="GO:0140359">
    <property type="term" value="F:ABC-type transporter activity"/>
    <property type="evidence" value="ECO:0007669"/>
    <property type="project" value="InterPro"/>
</dbReference>
<feature type="domain" description="ABC transporter" evidence="16">
    <location>
        <begin position="900"/>
        <end position="1138"/>
    </location>
</feature>
<keyword evidence="10 15" id="KW-0472">Membrane</keyword>
<evidence type="ECO:0000256" key="10">
    <source>
        <dbReference type="ARBA" id="ARBA00023136"/>
    </source>
</evidence>
<evidence type="ECO:0000256" key="13">
    <source>
        <dbReference type="ARBA" id="ARBA00069001"/>
    </source>
</evidence>
<keyword evidence="9 15" id="KW-1133">Transmembrane helix</keyword>
<name>A0A9W9CXH8_9PEZI</name>
<feature type="transmembrane region" description="Helical" evidence="15">
    <location>
        <begin position="1236"/>
        <end position="1256"/>
    </location>
</feature>
<dbReference type="Pfam" id="PF01061">
    <property type="entry name" value="ABC2_membrane"/>
    <property type="match status" value="2"/>
</dbReference>
<evidence type="ECO:0000256" key="7">
    <source>
        <dbReference type="ARBA" id="ARBA00022741"/>
    </source>
</evidence>
<dbReference type="CDD" id="cd03233">
    <property type="entry name" value="ABCG_PDR_domain1"/>
    <property type="match status" value="1"/>
</dbReference>
<evidence type="ECO:0000256" key="2">
    <source>
        <dbReference type="ARBA" id="ARBA00006012"/>
    </source>
</evidence>
<dbReference type="InterPro" id="IPR017871">
    <property type="entry name" value="ABC_transporter-like_CS"/>
</dbReference>
<keyword evidence="3" id="KW-0813">Transport</keyword>
<feature type="transmembrane region" description="Helical" evidence="15">
    <location>
        <begin position="1306"/>
        <end position="1334"/>
    </location>
</feature>
<dbReference type="InterPro" id="IPR034003">
    <property type="entry name" value="ABCG_PDR_2"/>
</dbReference>
<feature type="transmembrane region" description="Helical" evidence="15">
    <location>
        <begin position="1498"/>
        <end position="1518"/>
    </location>
</feature>
<feature type="transmembrane region" description="Helical" evidence="15">
    <location>
        <begin position="664"/>
        <end position="683"/>
    </location>
</feature>
<comment type="similarity">
    <text evidence="2">Belongs to the ABC transporter superfamily. ABCG family. PDR (TC 3.A.1.205) subfamily.</text>
</comment>
<keyword evidence="8 17" id="KW-0067">ATP-binding</keyword>
<feature type="transmembrane region" description="Helical" evidence="15">
    <location>
        <begin position="582"/>
        <end position="601"/>
    </location>
</feature>
<feature type="transmembrane region" description="Helical" evidence="15">
    <location>
        <begin position="1268"/>
        <end position="1286"/>
    </location>
</feature>
<evidence type="ECO:0000313" key="17">
    <source>
        <dbReference type="EMBL" id="KAJ4391161.1"/>
    </source>
</evidence>
<evidence type="ECO:0000256" key="8">
    <source>
        <dbReference type="ARBA" id="ARBA00022840"/>
    </source>
</evidence>